<evidence type="ECO:0000259" key="1">
    <source>
        <dbReference type="SMART" id="SM00833"/>
    </source>
</evidence>
<dbReference type="HOGENOM" id="CLU_017452_2_2_11"/>
<dbReference type="RefSeq" id="WP_007076882.1">
    <property type="nucleotide sequence ID" value="NZ_CM001024.1"/>
</dbReference>
<dbReference type="Pfam" id="PF07683">
    <property type="entry name" value="CobW_C"/>
    <property type="match status" value="1"/>
</dbReference>
<evidence type="ECO:0000313" key="3">
    <source>
        <dbReference type="Proteomes" id="UP000003111"/>
    </source>
</evidence>
<dbReference type="InterPro" id="IPR027417">
    <property type="entry name" value="P-loop_NTPase"/>
</dbReference>
<dbReference type="AlphaFoldDB" id="E2SDK4"/>
<dbReference type="Gene3D" id="3.40.50.300">
    <property type="entry name" value="P-loop containing nucleotide triphosphate hydrolases"/>
    <property type="match status" value="1"/>
</dbReference>
<accession>E2SDK4</accession>
<dbReference type="eggNOG" id="COG0523">
    <property type="taxonomic scope" value="Bacteria"/>
</dbReference>
<reference evidence="2" key="1">
    <citation type="submission" date="2010-08" db="EMBL/GenBank/DDBJ databases">
        <authorList>
            <person name="Muzny D."/>
            <person name="Qin X."/>
            <person name="Buhay C."/>
            <person name="Dugan-Rocha S."/>
            <person name="Ding Y."/>
            <person name="Chen G."/>
            <person name="Hawes A."/>
            <person name="Holder M."/>
            <person name="Jhangiani S."/>
            <person name="Johnson A."/>
            <person name="Khan Z."/>
            <person name="Li Z."/>
            <person name="Liu W."/>
            <person name="Liu X."/>
            <person name="Perez L."/>
            <person name="Shen H."/>
            <person name="Wang Q."/>
            <person name="Watt J."/>
            <person name="Xi L."/>
            <person name="Xin Y."/>
            <person name="Zhou J."/>
            <person name="Deng J."/>
            <person name="Jiang H."/>
            <person name="Liu Y."/>
            <person name="Qu J."/>
            <person name="Song X.-Z."/>
            <person name="Zhang L."/>
            <person name="Villasana D."/>
            <person name="Johnson A."/>
            <person name="Liu J."/>
            <person name="Liyanage D."/>
            <person name="Lorensuhewa L."/>
            <person name="Robinson T."/>
            <person name="Song A."/>
            <person name="Song B.-B."/>
            <person name="Dinh H."/>
            <person name="Thornton R."/>
            <person name="Coyle M."/>
            <person name="Francisco L."/>
            <person name="Jackson L."/>
            <person name="Javaid M."/>
            <person name="Korchina V."/>
            <person name="Kovar C."/>
            <person name="Mata R."/>
            <person name="Mathew T."/>
            <person name="Ngo R."/>
            <person name="Nguyen L."/>
            <person name="Nguyen N."/>
            <person name="Okwuonu G."/>
            <person name="Ongeri F."/>
            <person name="Pham C."/>
            <person name="Simmons D."/>
            <person name="Wilczek-Boney K."/>
            <person name="Hale W."/>
            <person name="Jakkamsetti A."/>
            <person name="Pham P."/>
            <person name="Ruth R."/>
            <person name="San Lucas F."/>
            <person name="Warren J."/>
            <person name="Zhang J."/>
            <person name="Zhao Z."/>
            <person name="Zhou C."/>
            <person name="Zhu D."/>
            <person name="Lee S."/>
            <person name="Bess C."/>
            <person name="Blankenburg K."/>
            <person name="Forbes L."/>
            <person name="Fu Q."/>
            <person name="Gubbala S."/>
            <person name="Hirani K."/>
            <person name="Jayaseelan J.C."/>
            <person name="Lara F."/>
            <person name="Munidasa M."/>
            <person name="Palculict T."/>
            <person name="Patil S."/>
            <person name="Pu L.-L."/>
            <person name="Saada N."/>
            <person name="Tang L."/>
            <person name="Weissenberger G."/>
            <person name="Zhu Y."/>
            <person name="Hemphill L."/>
            <person name="Shang Y."/>
            <person name="Youmans B."/>
            <person name="Ayvaz T."/>
            <person name="Ross M."/>
            <person name="Santibanez J."/>
            <person name="Aqrawi P."/>
            <person name="Gross S."/>
            <person name="Joshi V."/>
            <person name="Fowler G."/>
            <person name="Nazareth L."/>
            <person name="Reid J."/>
            <person name="Worley K."/>
            <person name="Petrosino J."/>
            <person name="Highlander S."/>
            <person name="Gibbs R."/>
        </authorList>
    </citation>
    <scope>NUCLEOTIDE SEQUENCE [LARGE SCALE GENOMIC DNA]</scope>
    <source>
        <strain evidence="2">DSM 15272</strain>
    </source>
</reference>
<feature type="domain" description="CobW C-terminal" evidence="1">
    <location>
        <begin position="243"/>
        <end position="333"/>
    </location>
</feature>
<name>E2SDK4_9ACTN</name>
<dbReference type="EMBL" id="ACLF03000006">
    <property type="protein sequence ID" value="EFQ82581.1"/>
    <property type="molecule type" value="Genomic_DNA"/>
</dbReference>
<sequence>MRARKVATTPVVLVTGIDDDAMASAVLGMQWDLPQAAVMRHTLDVSTQRLTRLVSDLTGVVEHVYHDLEHACVSCALREDIVPTLERLAASGRWGSIVAHLPVGVEALQVCRVIAMHPAAAPHVRISAVVSALDGPRTHEDLLGDDLLYERGLHSSEDDTRGVAETNAALVEYADAIVVRGEIADADRDLVRALARPGVLLVPDASELDPTALTGRMHDHEVTEDWVDVVRREPIPHVSSPHVWTTELRSDRPFHPERLLANIEALGGGRRRSRGCFWVPTRPSQICAWDGAGGQLSVGTAAPWGRFERLTRIIVTGLDDDHEELARTFESCLLTDAEIAAHGLSWSTTEDGLEPWLGDIRRAA</sequence>
<comment type="caution">
    <text evidence="2">The sequence shown here is derived from an EMBL/GenBank/DDBJ whole genome shotgun (WGS) entry which is preliminary data.</text>
</comment>
<dbReference type="PANTHER" id="PTHR43603">
    <property type="entry name" value="COBW DOMAIN-CONTAINING PROTEIN DDB_G0274527"/>
    <property type="match status" value="1"/>
</dbReference>
<protein>
    <submittedName>
        <fullName evidence="2">CobW/P47K C-terminal domain protein</fullName>
    </submittedName>
</protein>
<dbReference type="PANTHER" id="PTHR43603:SF1">
    <property type="entry name" value="ZINC-REGULATED GTPASE METALLOPROTEIN ACTIVATOR 1"/>
    <property type="match status" value="1"/>
</dbReference>
<dbReference type="Proteomes" id="UP000003111">
    <property type="component" value="Unassembled WGS sequence"/>
</dbReference>
<dbReference type="STRING" id="585531.HMPREF0063_11790"/>
<dbReference type="InterPro" id="IPR011629">
    <property type="entry name" value="CobW-like_C"/>
</dbReference>
<dbReference type="SMART" id="SM00833">
    <property type="entry name" value="CobW_C"/>
    <property type="match status" value="1"/>
</dbReference>
<gene>
    <name evidence="2" type="ORF">HMPREF0063_11790</name>
</gene>
<dbReference type="InterPro" id="IPR051927">
    <property type="entry name" value="Zn_Chap_cDPG_Synth"/>
</dbReference>
<keyword evidence="3" id="KW-1185">Reference proteome</keyword>
<dbReference type="SUPFAM" id="SSF90002">
    <property type="entry name" value="Hypothetical protein YjiA, C-terminal domain"/>
    <property type="match status" value="1"/>
</dbReference>
<proteinExistence type="predicted"/>
<organism evidence="2 3">
    <name type="scientific">Aeromicrobium marinum DSM 15272</name>
    <dbReference type="NCBI Taxonomy" id="585531"/>
    <lineage>
        <taxon>Bacteria</taxon>
        <taxon>Bacillati</taxon>
        <taxon>Actinomycetota</taxon>
        <taxon>Actinomycetes</taxon>
        <taxon>Propionibacteriales</taxon>
        <taxon>Nocardioidaceae</taxon>
        <taxon>Aeromicrobium</taxon>
    </lineage>
</organism>
<evidence type="ECO:0000313" key="2">
    <source>
        <dbReference type="EMBL" id="EFQ82581.1"/>
    </source>
</evidence>